<dbReference type="InterPro" id="IPR039470">
    <property type="entry name" value="Nuc_deoxyri_tr2"/>
</dbReference>
<accession>A0A8J5IUB2</accession>
<evidence type="ECO:0000313" key="3">
    <source>
        <dbReference type="Proteomes" id="UP000709295"/>
    </source>
</evidence>
<gene>
    <name evidence="2" type="ORF">JG688_00014920</name>
</gene>
<feature type="compositionally biased region" description="Polar residues" evidence="1">
    <location>
        <begin position="581"/>
        <end position="596"/>
    </location>
</feature>
<name>A0A8J5IUB2_9STRA</name>
<dbReference type="EMBL" id="JAENGY010001502">
    <property type="protein sequence ID" value="KAG6948827.1"/>
    <property type="molecule type" value="Genomic_DNA"/>
</dbReference>
<feature type="compositionally biased region" description="Basic residues" evidence="1">
    <location>
        <begin position="255"/>
        <end position="270"/>
    </location>
</feature>
<dbReference type="Proteomes" id="UP000709295">
    <property type="component" value="Unassembled WGS sequence"/>
</dbReference>
<feature type="region of interest" description="Disordered" evidence="1">
    <location>
        <begin position="581"/>
        <end position="612"/>
    </location>
</feature>
<organism evidence="2 3">
    <name type="scientific">Phytophthora aleatoria</name>
    <dbReference type="NCBI Taxonomy" id="2496075"/>
    <lineage>
        <taxon>Eukaryota</taxon>
        <taxon>Sar</taxon>
        <taxon>Stramenopiles</taxon>
        <taxon>Oomycota</taxon>
        <taxon>Peronosporomycetes</taxon>
        <taxon>Peronosporales</taxon>
        <taxon>Peronosporaceae</taxon>
        <taxon>Phytophthora</taxon>
    </lineage>
</organism>
<dbReference type="GO" id="GO:0005886">
    <property type="term" value="C:plasma membrane"/>
    <property type="evidence" value="ECO:0007669"/>
    <property type="project" value="TreeGrafter"/>
</dbReference>
<dbReference type="FunFam" id="3.40.50.450:FF:000087">
    <property type="entry name" value="Uncharacterized protein"/>
    <property type="match status" value="1"/>
</dbReference>
<protein>
    <submittedName>
        <fullName evidence="2">Uncharacterized protein</fullName>
    </submittedName>
</protein>
<feature type="compositionally biased region" description="Low complexity" evidence="1">
    <location>
        <begin position="271"/>
        <end position="282"/>
    </location>
</feature>
<evidence type="ECO:0000313" key="2">
    <source>
        <dbReference type="EMBL" id="KAG6948827.1"/>
    </source>
</evidence>
<dbReference type="Pfam" id="PF15891">
    <property type="entry name" value="Nuc_deoxyri_tr2"/>
    <property type="match status" value="2"/>
</dbReference>
<feature type="region of interest" description="Disordered" evidence="1">
    <location>
        <begin position="255"/>
        <end position="299"/>
    </location>
</feature>
<reference evidence="2" key="1">
    <citation type="submission" date="2021-01" db="EMBL/GenBank/DDBJ databases">
        <title>Phytophthora aleatoria, a newly-described species from Pinus radiata is distinct from Phytophthora cactorum isolates based on comparative genomics.</title>
        <authorList>
            <person name="Mcdougal R."/>
            <person name="Panda P."/>
            <person name="Williams N."/>
            <person name="Studholme D.J."/>
        </authorList>
    </citation>
    <scope>NUCLEOTIDE SEQUENCE</scope>
    <source>
        <strain evidence="2">NZFS 4037</strain>
    </source>
</reference>
<sequence>MTTPATTTQRPAHAFCLTKRRSYTSPHLVRTRSKNNTVCGVPGECDAPVSAPKTAPATATAARLTRKTQSFSEGLEPPTGERLADIAVFLGGSCNPTTWRHDVAMPMLDTALVQYFNPQVDEWFEELIQIEAKAKETAQIVLMVVDGLTRSIVCINEAVEYICRGRKVMLVVDDIEEGTEVAGKELSKTELADLNGARQCLRDLAHRRGVGLFPDVAAAIEGCIAWLTQTDAPRSRPEVPRLRKRSSIVLNSWSGKHRPHRVTSRSHSSRLLKSNSSGSNKSITDDSEQSSDSPGISSPTQSIVNQLGCQLFSDYTGGSVYLGGNLTATSWRQKVAIPLLRKAGIPIYVPFADYLQFGLSSTAEKHVQALAEHFREIETQKATAELILFVIPKNLRSIAAMTEAVELVSSHQALLLVIEPVEEGCMVEEGVAITGREFKDLARARAYLREMAERNDVAVFESVTQAVENIVESEEKAAVPQNPAARKDRKGLGPWRGTKPAGFILHPELFMKECVGLDVSIRVMNGAKWKGVLREVRDNGDVVIKPAQELLYDELDGPELPKKLLVKSDILWLRRHLTDTDNVSSQGATSALNQPQEEPLEAPSPAKNDQQP</sequence>
<proteinExistence type="predicted"/>
<comment type="caution">
    <text evidence="2">The sequence shown here is derived from an EMBL/GenBank/DDBJ whole genome shotgun (WGS) entry which is preliminary data.</text>
</comment>
<dbReference type="AlphaFoldDB" id="A0A8J5IUB2"/>
<keyword evidence="3" id="KW-1185">Reference proteome</keyword>
<feature type="compositionally biased region" description="Polar residues" evidence="1">
    <location>
        <begin position="290"/>
        <end position="299"/>
    </location>
</feature>
<dbReference type="FunFam" id="3.40.50.450:FF:000032">
    <property type="entry name" value="Uncharacterized protein"/>
    <property type="match status" value="1"/>
</dbReference>
<evidence type="ECO:0000256" key="1">
    <source>
        <dbReference type="SAM" id="MobiDB-lite"/>
    </source>
</evidence>